<comment type="similarity">
    <text evidence="1">Belongs to the synaptobrevin family.</text>
</comment>
<organism evidence="5 6">
    <name type="scientific">Cymbomonas tetramitiformis</name>
    <dbReference type="NCBI Taxonomy" id="36881"/>
    <lineage>
        <taxon>Eukaryota</taxon>
        <taxon>Viridiplantae</taxon>
        <taxon>Chlorophyta</taxon>
        <taxon>Pyramimonadophyceae</taxon>
        <taxon>Pyramimonadales</taxon>
        <taxon>Pyramimonadaceae</taxon>
        <taxon>Cymbomonas</taxon>
    </lineage>
</organism>
<dbReference type="SUPFAM" id="SSF64356">
    <property type="entry name" value="SNARE-like"/>
    <property type="match status" value="1"/>
</dbReference>
<dbReference type="Pfam" id="PF13774">
    <property type="entry name" value="Longin"/>
    <property type="match status" value="1"/>
</dbReference>
<protein>
    <recommendedName>
        <fullName evidence="4">Longin domain-containing protein</fullName>
    </recommendedName>
</protein>
<dbReference type="GO" id="GO:0012505">
    <property type="term" value="C:endomembrane system"/>
    <property type="evidence" value="ECO:0007669"/>
    <property type="project" value="UniProtKB-SubCell"/>
</dbReference>
<dbReference type="InterPro" id="IPR051097">
    <property type="entry name" value="Synaptobrevin-like_transport"/>
</dbReference>
<evidence type="ECO:0000256" key="1">
    <source>
        <dbReference type="ARBA" id="ARBA00008025"/>
    </source>
</evidence>
<comment type="caution">
    <text evidence="5">The sequence shown here is derived from an EMBL/GenBank/DDBJ whole genome shotgun (WGS) entry which is preliminary data.</text>
</comment>
<keyword evidence="6" id="KW-1185">Reference proteome</keyword>
<dbReference type="EMBL" id="LGRX02009107">
    <property type="protein sequence ID" value="KAK3272187.1"/>
    <property type="molecule type" value="Genomic_DNA"/>
</dbReference>
<gene>
    <name evidence="5" type="ORF">CYMTET_19496</name>
</gene>
<accession>A0AAE0G6F8</accession>
<evidence type="ECO:0000313" key="6">
    <source>
        <dbReference type="Proteomes" id="UP001190700"/>
    </source>
</evidence>
<dbReference type="PANTHER" id="PTHR21136:SF214">
    <property type="entry name" value="VESICLE-ASSOCIATED MEMBRANE PROTEIN 714"/>
    <property type="match status" value="1"/>
</dbReference>
<dbReference type="InterPro" id="IPR011012">
    <property type="entry name" value="Longin-like_dom_sf"/>
</dbReference>
<feature type="domain" description="Longin" evidence="4">
    <location>
        <begin position="7"/>
        <end position="117"/>
    </location>
</feature>
<comment type="subcellular location">
    <subcellularLocation>
        <location evidence="3">Endomembrane system</location>
        <topology evidence="3">Single-pass type IV membrane protein</topology>
    </subcellularLocation>
</comment>
<sequence>MPISYALIARSTAVLAEFSTKEDNATEVARAVLQKLPFGEMRISYIVDGSQLHVLVVKPDERASGTLCVMCLAEEAFGRRLPFAFLEEILQRFISAYGKLAGMALTQSYNTEFSRVLFQQMQYFTANANLGLSISTPHMAIKKGPVQKVEQVLGNDRSVHLLSDKTDPLQ</sequence>
<evidence type="ECO:0000256" key="2">
    <source>
        <dbReference type="ARBA" id="ARBA00023136"/>
    </source>
</evidence>
<reference evidence="5 6" key="1">
    <citation type="journal article" date="2015" name="Genome Biol. Evol.">
        <title>Comparative Genomics of a Bacterivorous Green Alga Reveals Evolutionary Causalities and Consequences of Phago-Mixotrophic Mode of Nutrition.</title>
        <authorList>
            <person name="Burns J.A."/>
            <person name="Paasch A."/>
            <person name="Narechania A."/>
            <person name="Kim E."/>
        </authorList>
    </citation>
    <scope>NUCLEOTIDE SEQUENCE [LARGE SCALE GENOMIC DNA]</scope>
    <source>
        <strain evidence="5 6">PLY_AMNH</strain>
    </source>
</reference>
<dbReference type="SMART" id="SM01270">
    <property type="entry name" value="Longin"/>
    <property type="match status" value="1"/>
</dbReference>
<dbReference type="PANTHER" id="PTHR21136">
    <property type="entry name" value="SNARE PROTEINS"/>
    <property type="match status" value="1"/>
</dbReference>
<dbReference type="AlphaFoldDB" id="A0AAE0G6F8"/>
<dbReference type="InterPro" id="IPR010908">
    <property type="entry name" value="Longin_dom"/>
</dbReference>
<proteinExistence type="inferred from homology"/>
<dbReference type="PROSITE" id="PS50859">
    <property type="entry name" value="LONGIN"/>
    <property type="match status" value="1"/>
</dbReference>
<evidence type="ECO:0000313" key="5">
    <source>
        <dbReference type="EMBL" id="KAK3272187.1"/>
    </source>
</evidence>
<dbReference type="Proteomes" id="UP001190700">
    <property type="component" value="Unassembled WGS sequence"/>
</dbReference>
<dbReference type="CDD" id="cd14824">
    <property type="entry name" value="Longin"/>
    <property type="match status" value="1"/>
</dbReference>
<keyword evidence="2" id="KW-0472">Membrane</keyword>
<evidence type="ECO:0000259" key="4">
    <source>
        <dbReference type="PROSITE" id="PS50859"/>
    </source>
</evidence>
<feature type="non-terminal residue" evidence="5">
    <location>
        <position position="170"/>
    </location>
</feature>
<name>A0AAE0G6F8_9CHLO</name>
<dbReference type="Gene3D" id="3.30.450.50">
    <property type="entry name" value="Longin domain"/>
    <property type="match status" value="1"/>
</dbReference>
<evidence type="ECO:0000256" key="3">
    <source>
        <dbReference type="ARBA" id="ARBA00046280"/>
    </source>
</evidence>